<feature type="transmembrane region" description="Helical" evidence="8">
    <location>
        <begin position="334"/>
        <end position="356"/>
    </location>
</feature>
<comment type="similarity">
    <text evidence="2">Belongs to the amino acid-polyamine-organocation (APC) superfamily. Spore germination protein (SGP) (TC 2.A.3.9) family.</text>
</comment>
<evidence type="ECO:0000313" key="9">
    <source>
        <dbReference type="EMBL" id="MBP3962510.1"/>
    </source>
</evidence>
<feature type="transmembrane region" description="Helical" evidence="8">
    <location>
        <begin position="44"/>
        <end position="65"/>
    </location>
</feature>
<feature type="transmembrane region" description="Helical" evidence="8">
    <location>
        <begin position="115"/>
        <end position="138"/>
    </location>
</feature>
<evidence type="ECO:0000256" key="3">
    <source>
        <dbReference type="ARBA" id="ARBA00022448"/>
    </source>
</evidence>
<sequence>MGTHVKESLTLSPYFLWILIHGTQMRSTLLIFQNSIIKGAEMDAWLSFMLVGVSFHLLIAMMFYLLKHAAEGDIISLHNQLFGKWLGKLLTFAFYGYILLFIVNELRAYMEVIHVWVFPNTQLWSLSVLFLLISAYIVAGGLRVITGITLVCVLIPTMLIPSLYYPLKHAHWTNFLPMFNHTGYQYAESAYHSLSSFLGAEFLLLLYPFIKNQEKSKKWAHLAVAHSTIIPLLIALVSFAFLNLQELSHIIWPTLMLSKIISFPVLERFDYVYIFIWFFVIISPCCVGLWGGTRILKKTIGLRPRPALWITISIVFVIMLPMKSPLVINKLDSALTLSGWILMYGYLPLLCIWVGLRNWLANTKRTAST</sequence>
<feature type="transmembrane region" description="Helical" evidence="8">
    <location>
        <begin position="308"/>
        <end position="328"/>
    </location>
</feature>
<evidence type="ECO:0000256" key="4">
    <source>
        <dbReference type="ARBA" id="ARBA00022544"/>
    </source>
</evidence>
<evidence type="ECO:0000256" key="7">
    <source>
        <dbReference type="ARBA" id="ARBA00023136"/>
    </source>
</evidence>
<gene>
    <name evidence="9" type="ORF">I8J30_07295</name>
</gene>
<dbReference type="EMBL" id="JAGKSP010000002">
    <property type="protein sequence ID" value="MBP3962510.1"/>
    <property type="molecule type" value="Genomic_DNA"/>
</dbReference>
<accession>A0ABS5CAN0</accession>
<organism evidence="9 10">
    <name type="scientific">Paenibacillus lignilyticus</name>
    <dbReference type="NCBI Taxonomy" id="1172615"/>
    <lineage>
        <taxon>Bacteria</taxon>
        <taxon>Bacillati</taxon>
        <taxon>Bacillota</taxon>
        <taxon>Bacilli</taxon>
        <taxon>Bacillales</taxon>
        <taxon>Paenibacillaceae</taxon>
        <taxon>Paenibacillus</taxon>
    </lineage>
</organism>
<feature type="transmembrane region" description="Helical" evidence="8">
    <location>
        <begin position="249"/>
        <end position="266"/>
    </location>
</feature>
<feature type="transmembrane region" description="Helical" evidence="8">
    <location>
        <begin position="219"/>
        <end position="242"/>
    </location>
</feature>
<dbReference type="Pfam" id="PF03845">
    <property type="entry name" value="Spore_permease"/>
    <property type="match status" value="1"/>
</dbReference>
<proteinExistence type="inferred from homology"/>
<dbReference type="Proteomes" id="UP000673394">
    <property type="component" value="Unassembled WGS sequence"/>
</dbReference>
<evidence type="ECO:0000313" key="10">
    <source>
        <dbReference type="Proteomes" id="UP000673394"/>
    </source>
</evidence>
<feature type="transmembrane region" description="Helical" evidence="8">
    <location>
        <begin position="14"/>
        <end position="32"/>
    </location>
</feature>
<dbReference type="NCBIfam" id="TIGR00912">
    <property type="entry name" value="2A0309"/>
    <property type="match status" value="1"/>
</dbReference>
<evidence type="ECO:0000256" key="5">
    <source>
        <dbReference type="ARBA" id="ARBA00022692"/>
    </source>
</evidence>
<feature type="transmembrane region" description="Helical" evidence="8">
    <location>
        <begin position="272"/>
        <end position="296"/>
    </location>
</feature>
<keyword evidence="4" id="KW-0309">Germination</keyword>
<keyword evidence="7 8" id="KW-0472">Membrane</keyword>
<evidence type="ECO:0000256" key="8">
    <source>
        <dbReference type="SAM" id="Phobius"/>
    </source>
</evidence>
<reference evidence="9 10" key="1">
    <citation type="submission" date="2021-04" db="EMBL/GenBank/DDBJ databases">
        <title>Paenibacillus sp. DLE-14 whole genome sequence.</title>
        <authorList>
            <person name="Ham Y.J."/>
        </authorList>
    </citation>
    <scope>NUCLEOTIDE SEQUENCE [LARGE SCALE GENOMIC DNA]</scope>
    <source>
        <strain evidence="9 10">DLE-14</strain>
    </source>
</reference>
<name>A0ABS5CAN0_9BACL</name>
<comment type="caution">
    <text evidence="9">The sequence shown here is derived from an EMBL/GenBank/DDBJ whole genome shotgun (WGS) entry which is preliminary data.</text>
</comment>
<protein>
    <submittedName>
        <fullName evidence="9">GerAB/ArcD/ProY family transporter</fullName>
    </submittedName>
</protein>
<keyword evidence="6 8" id="KW-1133">Transmembrane helix</keyword>
<dbReference type="RefSeq" id="WP_210656765.1">
    <property type="nucleotide sequence ID" value="NZ_JAGKSP010000002.1"/>
</dbReference>
<feature type="transmembrane region" description="Helical" evidence="8">
    <location>
        <begin position="144"/>
        <end position="165"/>
    </location>
</feature>
<keyword evidence="5 8" id="KW-0812">Transmembrane</keyword>
<feature type="transmembrane region" description="Helical" evidence="8">
    <location>
        <begin position="186"/>
        <end position="207"/>
    </location>
</feature>
<evidence type="ECO:0000256" key="6">
    <source>
        <dbReference type="ARBA" id="ARBA00022989"/>
    </source>
</evidence>
<evidence type="ECO:0000256" key="1">
    <source>
        <dbReference type="ARBA" id="ARBA00004141"/>
    </source>
</evidence>
<evidence type="ECO:0000256" key="2">
    <source>
        <dbReference type="ARBA" id="ARBA00007998"/>
    </source>
</evidence>
<keyword evidence="10" id="KW-1185">Reference proteome</keyword>
<dbReference type="PANTHER" id="PTHR34975">
    <property type="entry name" value="SPORE GERMINATION PROTEIN A2"/>
    <property type="match status" value="1"/>
</dbReference>
<dbReference type="PANTHER" id="PTHR34975:SF2">
    <property type="entry name" value="SPORE GERMINATION PROTEIN A2"/>
    <property type="match status" value="1"/>
</dbReference>
<dbReference type="InterPro" id="IPR004761">
    <property type="entry name" value="Spore_GerAB"/>
</dbReference>
<comment type="subcellular location">
    <subcellularLocation>
        <location evidence="1">Membrane</location>
        <topology evidence="1">Multi-pass membrane protein</topology>
    </subcellularLocation>
</comment>
<keyword evidence="3" id="KW-0813">Transport</keyword>
<feature type="transmembrane region" description="Helical" evidence="8">
    <location>
        <begin position="85"/>
        <end position="103"/>
    </location>
</feature>